<accession>A0A412ITR8</accession>
<dbReference type="AlphaFoldDB" id="A0A412ITR8"/>
<gene>
    <name evidence="1" type="ORF">DWX94_04175</name>
</gene>
<sequence length="109" mass="12555">MSNRVKNVSYMYRNALGKFVITKSNSKRIEDAVRRCEDIMIYMDVDAERKMFLCHVEKRDDVYRLLAKEHFFGGETKANAPAYHAEFSLREANLCIADVTSWAKAVANA</sequence>
<evidence type="ECO:0000313" key="2">
    <source>
        <dbReference type="Proteomes" id="UP000283295"/>
    </source>
</evidence>
<reference evidence="1 2" key="1">
    <citation type="submission" date="2018-08" db="EMBL/GenBank/DDBJ databases">
        <title>A genome reference for cultivated species of the human gut microbiota.</title>
        <authorList>
            <person name="Zou Y."/>
            <person name="Xue W."/>
            <person name="Luo G."/>
        </authorList>
    </citation>
    <scope>NUCLEOTIDE SEQUENCE [LARGE SCALE GENOMIC DNA]</scope>
    <source>
        <strain evidence="1 2">AF22-21</strain>
    </source>
</reference>
<protein>
    <submittedName>
        <fullName evidence="1">Uncharacterized protein</fullName>
    </submittedName>
</protein>
<proteinExistence type="predicted"/>
<organism evidence="1 2">
    <name type="scientific">Coprococcus eutactus</name>
    <dbReference type="NCBI Taxonomy" id="33043"/>
    <lineage>
        <taxon>Bacteria</taxon>
        <taxon>Bacillati</taxon>
        <taxon>Bacillota</taxon>
        <taxon>Clostridia</taxon>
        <taxon>Lachnospirales</taxon>
        <taxon>Lachnospiraceae</taxon>
        <taxon>Coprococcus</taxon>
    </lineage>
</organism>
<name>A0A412ITR8_9FIRM</name>
<dbReference type="EMBL" id="QRVK01000006">
    <property type="protein sequence ID" value="RGS43521.1"/>
    <property type="molecule type" value="Genomic_DNA"/>
</dbReference>
<comment type="caution">
    <text evidence="1">The sequence shown here is derived from an EMBL/GenBank/DDBJ whole genome shotgun (WGS) entry which is preliminary data.</text>
</comment>
<dbReference type="Proteomes" id="UP000283295">
    <property type="component" value="Unassembled WGS sequence"/>
</dbReference>
<evidence type="ECO:0000313" key="1">
    <source>
        <dbReference type="EMBL" id="RGS43521.1"/>
    </source>
</evidence>